<reference evidence="5 6" key="1">
    <citation type="journal article" date="2015" name="Nature">
        <title>rRNA introns, odd ribosomes, and small enigmatic genomes across a large radiation of phyla.</title>
        <authorList>
            <person name="Brown C.T."/>
            <person name="Hug L.A."/>
            <person name="Thomas B.C."/>
            <person name="Sharon I."/>
            <person name="Castelle C.J."/>
            <person name="Singh A."/>
            <person name="Wilkins M.J."/>
            <person name="Williams K.H."/>
            <person name="Banfield J.F."/>
        </authorList>
    </citation>
    <scope>NUCLEOTIDE SEQUENCE [LARGE SCALE GENOMIC DNA]</scope>
</reference>
<feature type="compositionally biased region" description="Acidic residues" evidence="3">
    <location>
        <begin position="35"/>
        <end position="54"/>
    </location>
</feature>
<dbReference type="AlphaFoldDB" id="A0A0G0NIA1"/>
<dbReference type="Pfam" id="PF00011">
    <property type="entry name" value="HSP20"/>
    <property type="match status" value="1"/>
</dbReference>
<feature type="region of interest" description="Disordered" evidence="3">
    <location>
        <begin position="23"/>
        <end position="55"/>
    </location>
</feature>
<accession>A0A0G0NIA1</accession>
<evidence type="ECO:0000259" key="4">
    <source>
        <dbReference type="PROSITE" id="PS01031"/>
    </source>
</evidence>
<sequence length="162" mass="18443">MNNDTKKFFEKLAGVSEQEEFEPRLAKVAAVTPTQEEDEEGEDEEQEGDFEEGEGQLAIDVYQMGNDIIIEAPVAGVGMDDLDLEISPESVAIRGKRDQREKIADNDYLYQECYWGKFSRSIILPQEINPDHATATFKNGVLRITLPKVNKQKMKKVKVRFE</sequence>
<dbReference type="SUPFAM" id="SSF49764">
    <property type="entry name" value="HSP20-like chaperones"/>
    <property type="match status" value="1"/>
</dbReference>
<evidence type="ECO:0000256" key="1">
    <source>
        <dbReference type="PROSITE-ProRule" id="PRU00285"/>
    </source>
</evidence>
<dbReference type="PANTHER" id="PTHR11527">
    <property type="entry name" value="HEAT-SHOCK PROTEIN 20 FAMILY MEMBER"/>
    <property type="match status" value="1"/>
</dbReference>
<evidence type="ECO:0000313" key="5">
    <source>
        <dbReference type="EMBL" id="KKR12561.1"/>
    </source>
</evidence>
<dbReference type="InterPro" id="IPR002068">
    <property type="entry name" value="A-crystallin/Hsp20_dom"/>
</dbReference>
<protein>
    <submittedName>
        <fullName evidence="5">Protein containing Heat shock protein Hsp20 protein</fullName>
    </submittedName>
</protein>
<organism evidence="5 6">
    <name type="scientific">Candidatus Wolfebacteria bacterium GW2011_GWC2_39_22</name>
    <dbReference type="NCBI Taxonomy" id="1619013"/>
    <lineage>
        <taxon>Bacteria</taxon>
        <taxon>Candidatus Wolfeibacteriota</taxon>
    </lineage>
</organism>
<dbReference type="STRING" id="1619013.UT41_C0001G0105"/>
<gene>
    <name evidence="5" type="ORF">UT41_C0001G0105</name>
</gene>
<evidence type="ECO:0000256" key="2">
    <source>
        <dbReference type="RuleBase" id="RU003616"/>
    </source>
</evidence>
<dbReference type="Proteomes" id="UP000034665">
    <property type="component" value="Unassembled WGS sequence"/>
</dbReference>
<dbReference type="PROSITE" id="PS01031">
    <property type="entry name" value="SHSP"/>
    <property type="match status" value="1"/>
</dbReference>
<evidence type="ECO:0000313" key="6">
    <source>
        <dbReference type="Proteomes" id="UP000034665"/>
    </source>
</evidence>
<proteinExistence type="inferred from homology"/>
<dbReference type="InterPro" id="IPR008978">
    <property type="entry name" value="HSP20-like_chaperone"/>
</dbReference>
<keyword evidence="5" id="KW-0346">Stress response</keyword>
<comment type="similarity">
    <text evidence="1 2">Belongs to the small heat shock protein (HSP20) family.</text>
</comment>
<comment type="caution">
    <text evidence="5">The sequence shown here is derived from an EMBL/GenBank/DDBJ whole genome shotgun (WGS) entry which is preliminary data.</text>
</comment>
<dbReference type="EMBL" id="LBWR01000001">
    <property type="protein sequence ID" value="KKR12561.1"/>
    <property type="molecule type" value="Genomic_DNA"/>
</dbReference>
<dbReference type="Gene3D" id="2.60.40.790">
    <property type="match status" value="1"/>
</dbReference>
<evidence type="ECO:0000256" key="3">
    <source>
        <dbReference type="SAM" id="MobiDB-lite"/>
    </source>
</evidence>
<dbReference type="InterPro" id="IPR031107">
    <property type="entry name" value="Small_HSP"/>
</dbReference>
<dbReference type="CDD" id="cd06464">
    <property type="entry name" value="ACD_sHsps-like"/>
    <property type="match status" value="1"/>
</dbReference>
<feature type="domain" description="SHSP" evidence="4">
    <location>
        <begin position="50"/>
        <end position="162"/>
    </location>
</feature>
<name>A0A0G0NIA1_9BACT</name>